<dbReference type="InterPro" id="IPR050964">
    <property type="entry name" value="Striated_Muscle_Regulatory"/>
</dbReference>
<feature type="domain" description="Fibronectin type-III" evidence="11">
    <location>
        <begin position="429"/>
        <end position="520"/>
    </location>
</feature>
<evidence type="ECO:0000256" key="10">
    <source>
        <dbReference type="SAM" id="MobiDB-lite"/>
    </source>
</evidence>
<proteinExistence type="predicted"/>
<feature type="non-terminal residue" evidence="12">
    <location>
        <position position="897"/>
    </location>
</feature>
<evidence type="ECO:0000313" key="13">
    <source>
        <dbReference type="Proteomes" id="UP001497623"/>
    </source>
</evidence>
<keyword evidence="8" id="KW-1015">Disulfide bond</keyword>
<sequence>TDLRAKPSFVQFCLAIRADDAYLSEPVTLLNPLKHGAYGPSSPPVSVECSAGAGGHTLVVRWLPPPEKDHNGILLDYHLMLTNFQDFSGRVEEVSRRIRGSEETVESLRPWTNYSVTVAATTRAGTGPPSPDITCMTAEDVSGTPSGVRALQSAPGSALVTWLPPNPPTGVLTGYTLYHRSPHTNTATKYALHALATSHTLDRLIRGMHEIWMTARTRVGEGKPSQVEKLNIIQKEKVPYRILANDGLVMSWLKSRLQNPRISLTQRYIWSARLINFFQPPLAKTERGGILKFFIKNVETYLLGRASGSFLQGWLSTKVVTLYFLCIPLSPSSPSVLIAEATSSTLSVSWSVEDTGGAAVRSWALWWRPANGGQPWLTTELGRTATKHTIRDLQCGKEYQVYMTVTTSVGISPPSEPLTARTSGSPPIPPPTRRVATSNSSSVMVWLGRWEDGGCPITHYMLEIRHPQDSSWTTLASSLAPQEVYAVGGLLQHSTFGLRLTGNNAAGTTTTTVSISTGPGMSLASLPLESLQNPSLTSLHSDPRLLASAATSALALSLTIAAAVLCLKRRGVDQENNCARDTKDSEDNKNHLLHQQDGHYATIRKPQPVPDVIGRIPENSEDIYPYATFQLRDKSFLKDHTKAAKFQSIIYQDDPYGVTEGRPPATPTSGKQKCSHRTGGLRSESEEYDSMQSDSETELAISSRTESSNQLECATLESHAHLQYLPLDSHVLKPAPTSAAATAAASVLRPEPGHRRTSIKPQIHKSNMATETNPVYEMKPISQRVDLSKRGQGGVFKSTRDKTSVNPTIIQETSISHIKKKPNVCNKKGNVDQSYGFNCKINPPVAFSNELSSAECDGENLLRHQNIENIGRVGHPNSRFRSYVGNGKENKDFSIKV</sequence>
<dbReference type="PANTHER" id="PTHR13817">
    <property type="entry name" value="TITIN"/>
    <property type="match status" value="1"/>
</dbReference>
<dbReference type="Pfam" id="PF00041">
    <property type="entry name" value="fn3"/>
    <property type="match status" value="3"/>
</dbReference>
<feature type="region of interest" description="Disordered" evidence="10">
    <location>
        <begin position="413"/>
        <end position="436"/>
    </location>
</feature>
<keyword evidence="6" id="KW-1133">Transmembrane helix</keyword>
<feature type="domain" description="Fibronectin type-III" evidence="11">
    <location>
        <begin position="330"/>
        <end position="425"/>
    </location>
</feature>
<feature type="domain" description="Fibronectin type-III" evidence="11">
    <location>
        <begin position="144"/>
        <end position="236"/>
    </location>
</feature>
<gene>
    <name evidence="12" type="ORF">MNOR_LOCUS18748</name>
</gene>
<keyword evidence="7" id="KW-0472">Membrane</keyword>
<feature type="region of interest" description="Disordered" evidence="10">
    <location>
        <begin position="655"/>
        <end position="706"/>
    </location>
</feature>
<evidence type="ECO:0000256" key="4">
    <source>
        <dbReference type="ARBA" id="ARBA00022737"/>
    </source>
</evidence>
<feature type="compositionally biased region" description="Polar residues" evidence="10">
    <location>
        <begin position="690"/>
        <end position="706"/>
    </location>
</feature>
<dbReference type="Pfam" id="PF25059">
    <property type="entry name" value="FN3_DSCAM-DSCAML_C"/>
    <property type="match status" value="1"/>
</dbReference>
<keyword evidence="13" id="KW-1185">Reference proteome</keyword>
<keyword evidence="3" id="KW-0732">Signal</keyword>
<name>A0AAV2R3E4_MEGNR</name>
<dbReference type="CDD" id="cd00063">
    <property type="entry name" value="FN3"/>
    <property type="match status" value="4"/>
</dbReference>
<dbReference type="PROSITE" id="PS50853">
    <property type="entry name" value="FN3"/>
    <property type="match status" value="4"/>
</dbReference>
<evidence type="ECO:0000256" key="9">
    <source>
        <dbReference type="ARBA" id="ARBA00023319"/>
    </source>
</evidence>
<dbReference type="EMBL" id="CAXKWB010013584">
    <property type="protein sequence ID" value="CAL4108240.1"/>
    <property type="molecule type" value="Genomic_DNA"/>
</dbReference>
<dbReference type="GO" id="GO:0016020">
    <property type="term" value="C:membrane"/>
    <property type="evidence" value="ECO:0007669"/>
    <property type="project" value="UniProtKB-SubCell"/>
</dbReference>
<evidence type="ECO:0000256" key="8">
    <source>
        <dbReference type="ARBA" id="ARBA00023157"/>
    </source>
</evidence>
<evidence type="ECO:0000313" key="12">
    <source>
        <dbReference type="EMBL" id="CAL4108240.1"/>
    </source>
</evidence>
<dbReference type="GO" id="GO:0007155">
    <property type="term" value="P:cell adhesion"/>
    <property type="evidence" value="ECO:0007669"/>
    <property type="project" value="UniProtKB-KW"/>
</dbReference>
<reference evidence="12 13" key="1">
    <citation type="submission" date="2024-05" db="EMBL/GenBank/DDBJ databases">
        <authorList>
            <person name="Wallberg A."/>
        </authorList>
    </citation>
    <scope>NUCLEOTIDE SEQUENCE [LARGE SCALE GENOMIC DNA]</scope>
</reference>
<accession>A0AAV2R3E4</accession>
<dbReference type="AlphaFoldDB" id="A0AAV2R3E4"/>
<dbReference type="InterPro" id="IPR056754">
    <property type="entry name" value="DSCAM/DSCAML_C"/>
</dbReference>
<evidence type="ECO:0000259" key="11">
    <source>
        <dbReference type="PROSITE" id="PS50853"/>
    </source>
</evidence>
<evidence type="ECO:0000256" key="5">
    <source>
        <dbReference type="ARBA" id="ARBA00022889"/>
    </source>
</evidence>
<organism evidence="12 13">
    <name type="scientific">Meganyctiphanes norvegica</name>
    <name type="common">Northern krill</name>
    <name type="synonym">Thysanopoda norvegica</name>
    <dbReference type="NCBI Taxonomy" id="48144"/>
    <lineage>
        <taxon>Eukaryota</taxon>
        <taxon>Metazoa</taxon>
        <taxon>Ecdysozoa</taxon>
        <taxon>Arthropoda</taxon>
        <taxon>Crustacea</taxon>
        <taxon>Multicrustacea</taxon>
        <taxon>Malacostraca</taxon>
        <taxon>Eumalacostraca</taxon>
        <taxon>Eucarida</taxon>
        <taxon>Euphausiacea</taxon>
        <taxon>Euphausiidae</taxon>
        <taxon>Meganyctiphanes</taxon>
    </lineage>
</organism>
<dbReference type="InterPro" id="IPR036116">
    <property type="entry name" value="FN3_sf"/>
</dbReference>
<feature type="non-terminal residue" evidence="12">
    <location>
        <position position="1"/>
    </location>
</feature>
<feature type="domain" description="Fibronectin type-III" evidence="11">
    <location>
        <begin position="43"/>
        <end position="140"/>
    </location>
</feature>
<dbReference type="InterPro" id="IPR013783">
    <property type="entry name" value="Ig-like_fold"/>
</dbReference>
<dbReference type="SUPFAM" id="SSF49265">
    <property type="entry name" value="Fibronectin type III"/>
    <property type="match status" value="2"/>
</dbReference>
<keyword evidence="9" id="KW-0393">Immunoglobulin domain</keyword>
<comment type="subcellular location">
    <subcellularLocation>
        <location evidence="1">Membrane</location>
        <topology evidence="1">Single-pass membrane protein</topology>
    </subcellularLocation>
</comment>
<evidence type="ECO:0000256" key="1">
    <source>
        <dbReference type="ARBA" id="ARBA00004167"/>
    </source>
</evidence>
<dbReference type="Gene3D" id="2.60.40.10">
    <property type="entry name" value="Immunoglobulins"/>
    <property type="match status" value="4"/>
</dbReference>
<comment type="caution">
    <text evidence="12">The sequence shown here is derived from an EMBL/GenBank/DDBJ whole genome shotgun (WGS) entry which is preliminary data.</text>
</comment>
<dbReference type="Proteomes" id="UP001497623">
    <property type="component" value="Unassembled WGS sequence"/>
</dbReference>
<dbReference type="PANTHER" id="PTHR13817:SF170">
    <property type="entry name" value="PROTEIN-TYROSINE-PHOSPHATASE"/>
    <property type="match status" value="1"/>
</dbReference>
<keyword evidence="5" id="KW-0130">Cell adhesion</keyword>
<dbReference type="SMART" id="SM00060">
    <property type="entry name" value="FN3"/>
    <property type="match status" value="4"/>
</dbReference>
<keyword evidence="2" id="KW-0812">Transmembrane</keyword>
<evidence type="ECO:0000256" key="6">
    <source>
        <dbReference type="ARBA" id="ARBA00022989"/>
    </source>
</evidence>
<evidence type="ECO:0000256" key="3">
    <source>
        <dbReference type="ARBA" id="ARBA00022729"/>
    </source>
</evidence>
<evidence type="ECO:0000256" key="7">
    <source>
        <dbReference type="ARBA" id="ARBA00023136"/>
    </source>
</evidence>
<keyword evidence="4" id="KW-0677">Repeat</keyword>
<protein>
    <recommendedName>
        <fullName evidence="11">Fibronectin type-III domain-containing protein</fullName>
    </recommendedName>
</protein>
<feature type="region of interest" description="Disordered" evidence="10">
    <location>
        <begin position="745"/>
        <end position="772"/>
    </location>
</feature>
<dbReference type="InterPro" id="IPR003961">
    <property type="entry name" value="FN3_dom"/>
</dbReference>
<evidence type="ECO:0000256" key="2">
    <source>
        <dbReference type="ARBA" id="ARBA00022692"/>
    </source>
</evidence>